<dbReference type="Gene3D" id="3.30.420.10">
    <property type="entry name" value="Ribonuclease H-like superfamily/Ribonuclease H"/>
    <property type="match status" value="1"/>
</dbReference>
<keyword evidence="1" id="KW-0808">Transferase</keyword>
<evidence type="ECO:0000259" key="8">
    <source>
        <dbReference type="PROSITE" id="PS50013"/>
    </source>
</evidence>
<keyword evidence="12" id="KW-1185">Reference proteome</keyword>
<organism evidence="11 12">
    <name type="scientific">Phytophthora fragariaefolia</name>
    <dbReference type="NCBI Taxonomy" id="1490495"/>
    <lineage>
        <taxon>Eukaryota</taxon>
        <taxon>Sar</taxon>
        <taxon>Stramenopiles</taxon>
        <taxon>Oomycota</taxon>
        <taxon>Peronosporomycetes</taxon>
        <taxon>Peronosporales</taxon>
        <taxon>Peronosporaceae</taxon>
        <taxon>Phytophthora</taxon>
    </lineage>
</organism>
<dbReference type="PROSITE" id="PS50013">
    <property type="entry name" value="CHROMO_2"/>
    <property type="match status" value="1"/>
</dbReference>
<comment type="caution">
    <text evidence="11">The sequence shown here is derived from an EMBL/GenBank/DDBJ whole genome shotgun (WGS) entry which is preliminary data.</text>
</comment>
<feature type="compositionally biased region" description="Basic and acidic residues" evidence="7">
    <location>
        <begin position="137"/>
        <end position="147"/>
    </location>
</feature>
<evidence type="ECO:0000256" key="6">
    <source>
        <dbReference type="ARBA" id="ARBA00022918"/>
    </source>
</evidence>
<dbReference type="Pfam" id="PF00665">
    <property type="entry name" value="rve"/>
    <property type="match status" value="1"/>
</dbReference>
<feature type="compositionally biased region" description="Polar residues" evidence="7">
    <location>
        <begin position="54"/>
        <end position="77"/>
    </location>
</feature>
<dbReference type="InterPro" id="IPR001584">
    <property type="entry name" value="Integrase_cat-core"/>
</dbReference>
<dbReference type="PROSITE" id="PS50175">
    <property type="entry name" value="ASP_PROT_RETROV"/>
    <property type="match status" value="1"/>
</dbReference>
<dbReference type="Gene3D" id="2.40.50.40">
    <property type="match status" value="1"/>
</dbReference>
<dbReference type="Gene3D" id="3.30.70.270">
    <property type="match status" value="1"/>
</dbReference>
<proteinExistence type="predicted"/>
<dbReference type="InterPro" id="IPR050951">
    <property type="entry name" value="Retrovirus_Pol_polyprotein"/>
</dbReference>
<dbReference type="Proteomes" id="UP001165121">
    <property type="component" value="Unassembled WGS sequence"/>
</dbReference>
<dbReference type="GO" id="GO:0003676">
    <property type="term" value="F:nucleic acid binding"/>
    <property type="evidence" value="ECO:0007669"/>
    <property type="project" value="InterPro"/>
</dbReference>
<evidence type="ECO:0000313" key="11">
    <source>
        <dbReference type="EMBL" id="GMF50263.1"/>
    </source>
</evidence>
<dbReference type="EMBL" id="BSXT01002667">
    <property type="protein sequence ID" value="GMF50263.1"/>
    <property type="molecule type" value="Genomic_DNA"/>
</dbReference>
<feature type="region of interest" description="Disordered" evidence="7">
    <location>
        <begin position="1136"/>
        <end position="1182"/>
    </location>
</feature>
<feature type="compositionally biased region" description="Acidic residues" evidence="7">
    <location>
        <begin position="371"/>
        <end position="381"/>
    </location>
</feature>
<dbReference type="InterPro" id="IPR012337">
    <property type="entry name" value="RNaseH-like_sf"/>
</dbReference>
<dbReference type="InterPro" id="IPR041373">
    <property type="entry name" value="RT_RNaseH"/>
</dbReference>
<feature type="compositionally biased region" description="Pro residues" evidence="7">
    <location>
        <begin position="17"/>
        <end position="32"/>
    </location>
</feature>
<feature type="domain" description="Peptidase A2" evidence="9">
    <location>
        <begin position="236"/>
        <end position="250"/>
    </location>
</feature>
<keyword evidence="5" id="KW-0378">Hydrolase</keyword>
<dbReference type="SUPFAM" id="SSF56672">
    <property type="entry name" value="DNA/RNA polymerases"/>
    <property type="match status" value="1"/>
</dbReference>
<dbReference type="SUPFAM" id="SSF54160">
    <property type="entry name" value="Chromo domain-like"/>
    <property type="match status" value="1"/>
</dbReference>
<keyword evidence="2" id="KW-0548">Nucleotidyltransferase</keyword>
<dbReference type="PANTHER" id="PTHR37984:SF5">
    <property type="entry name" value="PROTEIN NYNRIN-LIKE"/>
    <property type="match status" value="1"/>
</dbReference>
<feature type="region of interest" description="Disordered" evidence="7">
    <location>
        <begin position="1"/>
        <end position="85"/>
    </location>
</feature>
<evidence type="ECO:0000256" key="7">
    <source>
        <dbReference type="SAM" id="MobiDB-lite"/>
    </source>
</evidence>
<feature type="compositionally biased region" description="Polar residues" evidence="7">
    <location>
        <begin position="206"/>
        <end position="215"/>
    </location>
</feature>
<reference evidence="11" key="1">
    <citation type="submission" date="2023-04" db="EMBL/GenBank/DDBJ databases">
        <title>Phytophthora fragariaefolia NBRC 109709.</title>
        <authorList>
            <person name="Ichikawa N."/>
            <person name="Sato H."/>
            <person name="Tonouchi N."/>
        </authorList>
    </citation>
    <scope>NUCLEOTIDE SEQUENCE</scope>
    <source>
        <strain evidence="11">NBRC 109709</strain>
    </source>
</reference>
<keyword evidence="6" id="KW-0695">RNA-directed DNA polymerase</keyword>
<feature type="region of interest" description="Disordered" evidence="7">
    <location>
        <begin position="200"/>
        <end position="219"/>
    </location>
</feature>
<dbReference type="PROSITE" id="PS50994">
    <property type="entry name" value="INTEGRASE"/>
    <property type="match status" value="1"/>
</dbReference>
<accession>A0A9W6Y1W1</accession>
<dbReference type="GO" id="GO:0003964">
    <property type="term" value="F:RNA-directed DNA polymerase activity"/>
    <property type="evidence" value="ECO:0007669"/>
    <property type="project" value="UniProtKB-KW"/>
</dbReference>
<keyword evidence="4" id="KW-0255">Endonuclease</keyword>
<dbReference type="GO" id="GO:0006508">
    <property type="term" value="P:proteolysis"/>
    <property type="evidence" value="ECO:0007669"/>
    <property type="project" value="InterPro"/>
</dbReference>
<dbReference type="PANTHER" id="PTHR37984">
    <property type="entry name" value="PROTEIN CBG26694"/>
    <property type="match status" value="1"/>
</dbReference>
<evidence type="ECO:0000259" key="9">
    <source>
        <dbReference type="PROSITE" id="PS50175"/>
    </source>
</evidence>
<gene>
    <name evidence="11" type="ORF">Pfra01_002002400</name>
</gene>
<dbReference type="InterPro" id="IPR016197">
    <property type="entry name" value="Chromo-like_dom_sf"/>
</dbReference>
<dbReference type="SUPFAM" id="SSF53098">
    <property type="entry name" value="Ribonuclease H-like"/>
    <property type="match status" value="1"/>
</dbReference>
<dbReference type="InterPro" id="IPR000953">
    <property type="entry name" value="Chromo/chromo_shadow_dom"/>
</dbReference>
<keyword evidence="3" id="KW-0540">Nuclease</keyword>
<feature type="region of interest" description="Disordered" evidence="7">
    <location>
        <begin position="117"/>
        <end position="152"/>
    </location>
</feature>
<evidence type="ECO:0000256" key="4">
    <source>
        <dbReference type="ARBA" id="ARBA00022759"/>
    </source>
</evidence>
<dbReference type="Pfam" id="PF17917">
    <property type="entry name" value="RT_RNaseH"/>
    <property type="match status" value="1"/>
</dbReference>
<dbReference type="OrthoDB" id="127632at2759"/>
<dbReference type="InterPro" id="IPR036397">
    <property type="entry name" value="RNaseH_sf"/>
</dbReference>
<dbReference type="GO" id="GO:0015074">
    <property type="term" value="P:DNA integration"/>
    <property type="evidence" value="ECO:0007669"/>
    <property type="project" value="InterPro"/>
</dbReference>
<dbReference type="GO" id="GO:0004190">
    <property type="term" value="F:aspartic-type endopeptidase activity"/>
    <property type="evidence" value="ECO:0007669"/>
    <property type="project" value="InterPro"/>
</dbReference>
<feature type="region of interest" description="Disordered" evidence="7">
    <location>
        <begin position="367"/>
        <end position="389"/>
    </location>
</feature>
<dbReference type="InterPro" id="IPR043128">
    <property type="entry name" value="Rev_trsase/Diguanyl_cyclase"/>
</dbReference>
<dbReference type="InterPro" id="IPR001995">
    <property type="entry name" value="Peptidase_A2_cat"/>
</dbReference>
<feature type="domain" description="Integrase catalytic" evidence="10">
    <location>
        <begin position="806"/>
        <end position="967"/>
    </location>
</feature>
<dbReference type="Gene3D" id="3.10.10.10">
    <property type="entry name" value="HIV Type 1 Reverse Transcriptase, subunit A, domain 1"/>
    <property type="match status" value="1"/>
</dbReference>
<dbReference type="GO" id="GO:0004519">
    <property type="term" value="F:endonuclease activity"/>
    <property type="evidence" value="ECO:0007669"/>
    <property type="project" value="UniProtKB-KW"/>
</dbReference>
<evidence type="ECO:0000256" key="3">
    <source>
        <dbReference type="ARBA" id="ARBA00022722"/>
    </source>
</evidence>
<evidence type="ECO:0000313" key="12">
    <source>
        <dbReference type="Proteomes" id="UP001165121"/>
    </source>
</evidence>
<dbReference type="InterPro" id="IPR043502">
    <property type="entry name" value="DNA/RNA_pol_sf"/>
</dbReference>
<evidence type="ECO:0000259" key="10">
    <source>
        <dbReference type="PROSITE" id="PS50994"/>
    </source>
</evidence>
<evidence type="ECO:0000256" key="5">
    <source>
        <dbReference type="ARBA" id="ARBA00022801"/>
    </source>
</evidence>
<feature type="domain" description="Chromo" evidence="8">
    <location>
        <begin position="1063"/>
        <end position="1117"/>
    </location>
</feature>
<evidence type="ECO:0000256" key="2">
    <source>
        <dbReference type="ARBA" id="ARBA00022695"/>
    </source>
</evidence>
<protein>
    <submittedName>
        <fullName evidence="11">Unnamed protein product</fullName>
    </submittedName>
</protein>
<evidence type="ECO:0000256" key="1">
    <source>
        <dbReference type="ARBA" id="ARBA00022679"/>
    </source>
</evidence>
<name>A0A9W6Y1W1_9STRA</name>
<dbReference type="CDD" id="cd01647">
    <property type="entry name" value="RT_LTR"/>
    <property type="match status" value="1"/>
</dbReference>
<sequence>MEDHDEAGAELTIDVPGPLPESSPTLEPPAPTPSRVAQGLDGRRRPLWTGPYATLNTSTTPWGTSSDKGDVTMTTASPGRDTPGLEGRLAVAVTPESGRITNGPSLPIAPRYAAGGVASEAAADDKAGHLSSRPPRKPRDGTRDGPPSRRACLKCGSLTHSVRQCPGITSDEVEKLLAARTPLGKSESNPGAKRVQVVREGDAGADTTSSRTTVGAGSMVDDDGTARATIDGFTLQASLLDSGADDSVVSCGIVRALEAAGLTINQYPMSKTLEPVGGHLIRDVRKVRFGEVEFETSAGPLLLRNLDCLAHEELSLTIGRPVMSRLGCSTDGLLAVARTRQPEYELLDTEQVTPNLSALLQAMRARALEKEGDDSDEEDDLVASPSLEEETTRAVQEALGLKLKEAAANGLPSYEGEQLRDLLFRYVDVFRLSFGNYPPVRVPPLQVRLKEGARAVKDKARRYPPDHKRYLKQHIQELVRHGLVVENHRSRWASAPRIVVKKQPGEFRMIVDTRAVNALTEPMPWPMPDMESDLAMVEESDSYFTIDRWRGYWQLPLDEDSQELYTIMTHRGMFTPTRVLMGCTDAVGFCQGVAEMIFGPLLSGRILAWLDDILGIGQRQGSFAQDGYPRAPEAGLGGVSIFRCQSDSLWRRCHSNSAEDVGLPVHEQRHHPLAFLSGSFTGGMLRWSTIDKDVYAIVISCKRLLYLLLRPRGFRIFTDHRNLQYVFDPLAVNSSLGRHQVDRLQRWAMTLTTFHYAIEHTMERMLSEKFEWPTLSDDIRKFVRGCLHCMVVGERVILRPFGKALRASSPNEVLRFDVLSLPASTTGAQYVLVLKDDMSGFCKLIVCEDPTAESACRCLIDWFMRFGPVPQWVSDRGTHFKNKLLGLLRKCYGSAHHFTTAYCPWSNGSVEVVNRVLLKCLRAMLSELKLHLSNWSTVLPLVSSALSQTPSDRLGGVAPVTAFTALPASPPVVAILHPQTDEVFDVQVVYRKQRQHVDSDQAALEGPRRVVGTINDHIFQVQDLSVPFHVATHHASRLRLYAEADREVTEDLVAQAMHGDGGHLVAKVLECRLGQESHVWEILVEWIGLDPLEASWEPAAIMYEDVPQLVETFVKDQAADSFAHVMWTSLLQDRPVPKAKTKSTRKESSSTRGQPGGRRRKQNGFIGSNGRSDIQPPRSPSVRVVSTITSCYRHNDEHDCADEPHPELYPSIGTGFEYFLKEYEHAIHMESLVNGSTWSDKLKASVLVNFLVGKASRYYHKKCAEWKHKHSGNSMSFVQLKSTMLSEFGCRLTQLELSDRINATNALAGDTCSDNLDYLKYIEGLMDGDQSLLLLQVFCSNSCMQIAPVILSSVDIGSADKSRKQIKL</sequence>